<reference evidence="2" key="1">
    <citation type="submission" date="2021-11" db="EMBL/GenBank/DDBJ databases">
        <authorList>
            <person name="Schell T."/>
        </authorList>
    </citation>
    <scope>NUCLEOTIDE SEQUENCE</scope>
    <source>
        <strain evidence="2">M5</strain>
    </source>
</reference>
<gene>
    <name evidence="2" type="ORF">DGAL_LOCUS3879</name>
</gene>
<accession>A0A8J2RKE5</accession>
<dbReference type="Gene3D" id="1.10.287.2250">
    <property type="match status" value="1"/>
</dbReference>
<dbReference type="SUPFAM" id="SSF54001">
    <property type="entry name" value="Cysteine proteinases"/>
    <property type="match status" value="1"/>
</dbReference>
<evidence type="ECO:0000313" key="3">
    <source>
        <dbReference type="Proteomes" id="UP000789390"/>
    </source>
</evidence>
<dbReference type="InterPro" id="IPR013201">
    <property type="entry name" value="Prot_inhib_I29"/>
</dbReference>
<organism evidence="2 3">
    <name type="scientific">Daphnia galeata</name>
    <dbReference type="NCBI Taxonomy" id="27404"/>
    <lineage>
        <taxon>Eukaryota</taxon>
        <taxon>Metazoa</taxon>
        <taxon>Ecdysozoa</taxon>
        <taxon>Arthropoda</taxon>
        <taxon>Crustacea</taxon>
        <taxon>Branchiopoda</taxon>
        <taxon>Diplostraca</taxon>
        <taxon>Cladocera</taxon>
        <taxon>Anomopoda</taxon>
        <taxon>Daphniidae</taxon>
        <taxon>Daphnia</taxon>
    </lineage>
</organism>
<name>A0A8J2RKE5_9CRUS</name>
<keyword evidence="3" id="KW-1185">Reference proteome</keyword>
<feature type="domain" description="Cathepsin propeptide inhibitor" evidence="1">
    <location>
        <begin position="3"/>
        <end position="37"/>
    </location>
</feature>
<comment type="caution">
    <text evidence="2">The sequence shown here is derived from an EMBL/GenBank/DDBJ whole genome shotgun (WGS) entry which is preliminary data.</text>
</comment>
<protein>
    <recommendedName>
        <fullName evidence="1">Cathepsin propeptide inhibitor domain-containing protein</fullName>
    </recommendedName>
</protein>
<dbReference type="InterPro" id="IPR038765">
    <property type="entry name" value="Papain-like_cys_pep_sf"/>
</dbReference>
<evidence type="ECO:0000313" key="2">
    <source>
        <dbReference type="EMBL" id="CAH0101545.1"/>
    </source>
</evidence>
<dbReference type="EMBL" id="CAKKLH010000059">
    <property type="protein sequence ID" value="CAH0101545.1"/>
    <property type="molecule type" value="Genomic_DNA"/>
</dbReference>
<dbReference type="Proteomes" id="UP000789390">
    <property type="component" value="Unassembled WGS sequence"/>
</dbReference>
<dbReference type="Pfam" id="PF08246">
    <property type="entry name" value="Inhibitor_I29"/>
    <property type="match status" value="1"/>
</dbReference>
<proteinExistence type="predicted"/>
<sequence length="79" mass="9178">MSKELFLTQYAQIRQHNSGNSSFKQELNKFSDLGPSEKLKYLGIKSSMAPSKQFMNSTYRADLLESRQTLPDRYYMICS</sequence>
<evidence type="ECO:0000259" key="1">
    <source>
        <dbReference type="Pfam" id="PF08246"/>
    </source>
</evidence>
<dbReference type="AlphaFoldDB" id="A0A8J2RKE5"/>